<dbReference type="InterPro" id="IPR025668">
    <property type="entry name" value="Tnp_DDE_dom"/>
</dbReference>
<name>A0A9C9NDN2_9HYPH</name>
<sequence>MRRLEEWNGAVGRVRRKIEKIFGTCKRSYGLSRMRWIGIAKAGLQVRLTAIANN</sequence>
<comment type="caution">
    <text evidence="2">The sequence shown here is derived from an EMBL/GenBank/DDBJ whole genome shotgun (WGS) entry which is preliminary data.</text>
</comment>
<organism evidence="2 3">
    <name type="scientific">Aurantimonas coralicida</name>
    <dbReference type="NCBI Taxonomy" id="182270"/>
    <lineage>
        <taxon>Bacteria</taxon>
        <taxon>Pseudomonadati</taxon>
        <taxon>Pseudomonadota</taxon>
        <taxon>Alphaproteobacteria</taxon>
        <taxon>Hyphomicrobiales</taxon>
        <taxon>Aurantimonadaceae</taxon>
        <taxon>Aurantimonas</taxon>
    </lineage>
</organism>
<evidence type="ECO:0000259" key="1">
    <source>
        <dbReference type="Pfam" id="PF13751"/>
    </source>
</evidence>
<protein>
    <recommendedName>
        <fullName evidence="1">Transposase DDE domain-containing protein</fullName>
    </recommendedName>
</protein>
<proteinExistence type="predicted"/>
<dbReference type="Pfam" id="PF13751">
    <property type="entry name" value="DDE_Tnp_1_6"/>
    <property type="match status" value="1"/>
</dbReference>
<dbReference type="EMBL" id="DRGN01000075">
    <property type="protein sequence ID" value="HET99886.1"/>
    <property type="molecule type" value="Genomic_DNA"/>
</dbReference>
<evidence type="ECO:0000313" key="3">
    <source>
        <dbReference type="Proteomes" id="UP000885680"/>
    </source>
</evidence>
<evidence type="ECO:0000313" key="2">
    <source>
        <dbReference type="EMBL" id="HET99886.1"/>
    </source>
</evidence>
<feature type="domain" description="Transposase DDE" evidence="1">
    <location>
        <begin position="7"/>
        <end position="54"/>
    </location>
</feature>
<reference evidence="2" key="1">
    <citation type="journal article" date="2020" name="mSystems">
        <title>Genome- and Community-Level Interaction Insights into Carbon Utilization and Element Cycling Functions of Hydrothermarchaeota in Hydrothermal Sediment.</title>
        <authorList>
            <person name="Zhou Z."/>
            <person name="Liu Y."/>
            <person name="Xu W."/>
            <person name="Pan J."/>
            <person name="Luo Z.H."/>
            <person name="Li M."/>
        </authorList>
    </citation>
    <scope>NUCLEOTIDE SEQUENCE</scope>
    <source>
        <strain evidence="2">HyVt-347</strain>
    </source>
</reference>
<gene>
    <name evidence="2" type="ORF">ENH89_05885</name>
</gene>
<dbReference type="AlphaFoldDB" id="A0A9C9NDN2"/>
<accession>A0A9C9NDN2</accession>
<dbReference type="Proteomes" id="UP000885680">
    <property type="component" value="Unassembled WGS sequence"/>
</dbReference>